<dbReference type="PROSITE" id="PS51257">
    <property type="entry name" value="PROKAR_LIPOPROTEIN"/>
    <property type="match status" value="1"/>
</dbReference>
<dbReference type="EMBL" id="JAUSWO010000001">
    <property type="protein sequence ID" value="MDQ0513685.1"/>
    <property type="molecule type" value="Genomic_DNA"/>
</dbReference>
<keyword evidence="4" id="KW-1185">Reference proteome</keyword>
<feature type="signal peptide" evidence="2">
    <location>
        <begin position="1"/>
        <end position="31"/>
    </location>
</feature>
<feature type="compositionally biased region" description="Low complexity" evidence="1">
    <location>
        <begin position="48"/>
        <end position="64"/>
    </location>
</feature>
<reference evidence="3" key="1">
    <citation type="submission" date="2023-07" db="EMBL/GenBank/DDBJ databases">
        <title>Genomic Encyclopedia of Type Strains, Phase IV (KMG-IV): sequencing the most valuable type-strain genomes for metagenomic binning, comparative biology and taxonomic classification.</title>
        <authorList>
            <person name="Goeker M."/>
        </authorList>
    </citation>
    <scope>NUCLEOTIDE SEQUENCE [LARGE SCALE GENOMIC DNA]</scope>
    <source>
        <strain evidence="3">DSM 21204</strain>
    </source>
</reference>
<evidence type="ECO:0000256" key="1">
    <source>
        <dbReference type="SAM" id="MobiDB-lite"/>
    </source>
</evidence>
<accession>A0ABU0LYB8</accession>
<organism evidence="3 4">
    <name type="scientific">Mycoplasmoides fastidiosum</name>
    <dbReference type="NCBI Taxonomy" id="92758"/>
    <lineage>
        <taxon>Bacteria</taxon>
        <taxon>Bacillati</taxon>
        <taxon>Mycoplasmatota</taxon>
        <taxon>Mycoplasmoidales</taxon>
        <taxon>Mycoplasmoidaceae</taxon>
        <taxon>Mycoplasmoides</taxon>
    </lineage>
</organism>
<gene>
    <name evidence="3" type="ORF">J2Z62_000123</name>
</gene>
<evidence type="ECO:0000313" key="4">
    <source>
        <dbReference type="Proteomes" id="UP001240643"/>
    </source>
</evidence>
<sequence>MKKINLFKSSKLQFAGLNFGFVSSVLLSACAAQTQIQKPSDDSESNHSESNNNIKNDNNSQSDDAQTNSKSDSKTPRIPRANQEQISRAQALVHNEDFQNLLEYENRSSRDQIFNSFFDILDLAASFKNNETVNKALPYLNIQKSTSLPQYISRQSQEVSPTNLPNLIQQLKSEINNFGTQEKDNFESIFNQLIDKSENLVKQITDLIRDKSEHNLKTTSDSFILAIHKYLIAQPNDLEQILSEILSGQDSYFKKLKILADKIEIIETTIINLESWLKEAKNFITNHSSLFTNSNGFSKNFKNFLDILEQQVLFLKDRTQNNKDPNSIDLDSSLLGEIQKILFEYKEISLQLNKTVKTIVFNKNLLVNNSEAINLLALNLDVMLPEDIAILKNIEKSEISDNIYNLLTTDNQTDTNVKSTLEEIKKISDNDTENKLSTELAEFKDKWEKFKKFIWIENSNKEIIYPFLNLARELDALILNSSNYQDILKISAKINEFSHFYFKIITFVSSDRNIFLAFEDSDDFDISEDSLFRPESVDPDIARTPNIETFIQKLDELIKKENTQTHSNENFSFNKLKTELEKLQTNNSRTNSANPKLSQKIFTIIGSLSRSNLLSQKDKLTFELAEQFNYGK</sequence>
<evidence type="ECO:0008006" key="5">
    <source>
        <dbReference type="Google" id="ProtNLM"/>
    </source>
</evidence>
<proteinExistence type="predicted"/>
<feature type="region of interest" description="Disordered" evidence="1">
    <location>
        <begin position="37"/>
        <end position="82"/>
    </location>
</feature>
<protein>
    <recommendedName>
        <fullName evidence="5">Lipoprotein</fullName>
    </recommendedName>
</protein>
<comment type="caution">
    <text evidence="3">The sequence shown here is derived from an EMBL/GenBank/DDBJ whole genome shotgun (WGS) entry which is preliminary data.</text>
</comment>
<feature type="chain" id="PRO_5046156711" description="Lipoprotein" evidence="2">
    <location>
        <begin position="32"/>
        <end position="632"/>
    </location>
</feature>
<dbReference type="Proteomes" id="UP001240643">
    <property type="component" value="Unassembled WGS sequence"/>
</dbReference>
<dbReference type="RefSeq" id="WP_256547621.1">
    <property type="nucleotide sequence ID" value="NZ_CP101809.1"/>
</dbReference>
<evidence type="ECO:0000313" key="3">
    <source>
        <dbReference type="EMBL" id="MDQ0513685.1"/>
    </source>
</evidence>
<evidence type="ECO:0000256" key="2">
    <source>
        <dbReference type="SAM" id="SignalP"/>
    </source>
</evidence>
<keyword evidence="2" id="KW-0732">Signal</keyword>
<name>A0ABU0LYB8_9BACT</name>